<dbReference type="SUPFAM" id="SSF51045">
    <property type="entry name" value="WW domain"/>
    <property type="match status" value="1"/>
</dbReference>
<feature type="compositionally biased region" description="Basic and acidic residues" evidence="2">
    <location>
        <begin position="450"/>
        <end position="459"/>
    </location>
</feature>
<dbReference type="Gene3D" id="2.30.29.30">
    <property type="entry name" value="Pleckstrin-homology domain (PH domain)/Phosphotyrosine-binding domain (PTB)"/>
    <property type="match status" value="2"/>
</dbReference>
<dbReference type="InterPro" id="IPR036020">
    <property type="entry name" value="WW_dom_sf"/>
</dbReference>
<dbReference type="GeneTree" id="ENSGT00390000000002"/>
<dbReference type="PROSITE" id="PS50020">
    <property type="entry name" value="WW_DOMAIN_2"/>
    <property type="match status" value="1"/>
</dbReference>
<dbReference type="PROSITE" id="PS01159">
    <property type="entry name" value="WW_DOMAIN_1"/>
    <property type="match status" value="1"/>
</dbReference>
<evidence type="ECO:0000313" key="6">
    <source>
        <dbReference type="Proteomes" id="UP000016666"/>
    </source>
</evidence>
<dbReference type="FunFam" id="2.30.29.30:FF:000143">
    <property type="entry name" value="amyloid beta A4 precursor protein-binding family B member 3 isoform X2"/>
    <property type="match status" value="1"/>
</dbReference>
<dbReference type="OMA" id="ENHQDQD"/>
<dbReference type="Pfam" id="PF00397">
    <property type="entry name" value="WW"/>
    <property type="match status" value="1"/>
</dbReference>
<dbReference type="PANTHER" id="PTHR14058:SF5">
    <property type="entry name" value="AMYLOID BETA PRECURSOR PROTEIN BINDING FAMILY B MEMBER 1"/>
    <property type="match status" value="1"/>
</dbReference>
<dbReference type="PROSITE" id="PS01179">
    <property type="entry name" value="PID"/>
    <property type="match status" value="2"/>
</dbReference>
<dbReference type="SUPFAM" id="SSF50729">
    <property type="entry name" value="PH domain-like"/>
    <property type="match status" value="2"/>
</dbReference>
<feature type="region of interest" description="Disordered" evidence="2">
    <location>
        <begin position="534"/>
        <end position="618"/>
    </location>
</feature>
<dbReference type="InterPro" id="IPR011993">
    <property type="entry name" value="PH-like_dom_sf"/>
</dbReference>
<feature type="domain" description="WW" evidence="4">
    <location>
        <begin position="509"/>
        <end position="541"/>
    </location>
</feature>
<evidence type="ECO:0000256" key="1">
    <source>
        <dbReference type="ARBA" id="ARBA00022737"/>
    </source>
</evidence>
<feature type="region of interest" description="Disordered" evidence="2">
    <location>
        <begin position="56"/>
        <end position="83"/>
    </location>
</feature>
<keyword evidence="1" id="KW-0677">Repeat</keyword>
<feature type="domain" description="PID" evidence="3">
    <location>
        <begin position="617"/>
        <end position="751"/>
    </location>
</feature>
<feature type="region of interest" description="Disordered" evidence="2">
    <location>
        <begin position="225"/>
        <end position="296"/>
    </location>
</feature>
<evidence type="ECO:0000256" key="2">
    <source>
        <dbReference type="SAM" id="MobiDB-lite"/>
    </source>
</evidence>
<organism evidence="5 6">
    <name type="scientific">Anas platyrhynchos platyrhynchos</name>
    <name type="common">Northern mallard</name>
    <dbReference type="NCBI Taxonomy" id="8840"/>
    <lineage>
        <taxon>Eukaryota</taxon>
        <taxon>Metazoa</taxon>
        <taxon>Chordata</taxon>
        <taxon>Craniata</taxon>
        <taxon>Vertebrata</taxon>
        <taxon>Euteleostomi</taxon>
        <taxon>Archelosauria</taxon>
        <taxon>Archosauria</taxon>
        <taxon>Dinosauria</taxon>
        <taxon>Saurischia</taxon>
        <taxon>Theropoda</taxon>
        <taxon>Coelurosauria</taxon>
        <taxon>Aves</taxon>
        <taxon>Neognathae</taxon>
        <taxon>Galloanserae</taxon>
        <taxon>Anseriformes</taxon>
        <taxon>Anatidae</taxon>
        <taxon>Anatinae</taxon>
        <taxon>Anas</taxon>
    </lineage>
</organism>
<reference evidence="5" key="2">
    <citation type="submission" date="2025-08" db="UniProtKB">
        <authorList>
            <consortium name="Ensembl"/>
        </authorList>
    </citation>
    <scope>IDENTIFICATION</scope>
</reference>
<feature type="domain" description="PID" evidence="3">
    <location>
        <begin position="784"/>
        <end position="910"/>
    </location>
</feature>
<feature type="compositionally biased region" description="Basic and acidic residues" evidence="2">
    <location>
        <begin position="567"/>
        <end position="578"/>
    </location>
</feature>
<dbReference type="FunFam" id="2.20.70.10:FF:000003">
    <property type="entry name" value="amyloid beta A4 precursor protein-binding family B member 2"/>
    <property type="match status" value="1"/>
</dbReference>
<dbReference type="Gene3D" id="2.20.70.10">
    <property type="match status" value="1"/>
</dbReference>
<evidence type="ECO:0000259" key="3">
    <source>
        <dbReference type="PROSITE" id="PS01179"/>
    </source>
</evidence>
<feature type="compositionally biased region" description="Basic residues" evidence="2">
    <location>
        <begin position="259"/>
        <end position="269"/>
    </location>
</feature>
<feature type="compositionally biased region" description="Low complexity" evidence="2">
    <location>
        <begin position="61"/>
        <end position="83"/>
    </location>
</feature>
<dbReference type="PANTHER" id="PTHR14058">
    <property type="entry name" value="AMYLOID BETA A4 PRECURSOR PROTEIN-BINDING FAMILY B"/>
    <property type="match status" value="1"/>
</dbReference>
<evidence type="ECO:0000259" key="4">
    <source>
        <dbReference type="PROSITE" id="PS50020"/>
    </source>
</evidence>
<dbReference type="SMART" id="SM00456">
    <property type="entry name" value="WW"/>
    <property type="match status" value="1"/>
</dbReference>
<dbReference type="InterPro" id="IPR001202">
    <property type="entry name" value="WW_dom"/>
</dbReference>
<feature type="compositionally biased region" description="Low complexity" evidence="2">
    <location>
        <begin position="278"/>
        <end position="288"/>
    </location>
</feature>
<dbReference type="SMART" id="SM00462">
    <property type="entry name" value="PTB"/>
    <property type="match status" value="2"/>
</dbReference>
<feature type="compositionally biased region" description="Low complexity" evidence="2">
    <location>
        <begin position="392"/>
        <end position="404"/>
    </location>
</feature>
<sequence length="952" mass="100897">MDPIGPHGLVHRAGAGFKQELSSTLAPGGSIPISRRCPLGPRQHCCAGRVPEPWHRLPREGLGAPPRGLQQPPGRGAGRAAPRGPAAVPCRAMLCHAMPCHAMPCRAMPCRTDTRCHAPCRAVPCTQALPRAARTAPRRSGLFRAALCCPVPSRAEPSPPAPCRTRLHRAGLPQHPRAAPRRVSPCQPVPCHPTPCHAKPCHPVPSRAEPCRAVPCRPAASRAAPRCSISHRPAAPRTAPCPLRSAPPSEAEADPPRPPRQRSRRRPHGHGGAGAPGAVGASATAGPAMSGSLSKRSDLANDNSCLGLSLALQGPPEHGELLPAKAPPGSPHGHHLHGSTELGGGGGPAPQAGEEPANAKWVKEGQNQLRRAAERDQNRNELGPPPEELEVAARNARNAAGRGALLIDLRGAPEEEEEEEEDDDGDDAEDGDGDSTPVQSDPATAESEPSGERAPREQGRSASRLFGARSGTASDEDSSWATLSQGSPAGSSPDDADSFWTRNSFETDSDLPAGWMRVQDTSGTYYWHIPTGTTQWEPPAGLARGSQGSTPCEEQPLAWTGFAPAERFGDGDFWKDPTAEEADGEPGVQDAEPPAPDPASPGISAALAEEDEPGSKSFPVRSLGWVEMSEEELAPGRSSVAVNNCIRQLSLHQHGAPGAWGGGRAMLLLLQSQTLKLVDPQDQTLLHAQPVASIRVWGVGRDSGRDFAYVARDQLTQMLKCHVFRCESPAKDIATSLHEVCSQIMVERRSARALANGLSMDSSRMVEIPFQVEFPVPKSEVVQKFPVCYLGCVPVTKPVGMDVINAALEAALATSSKEHWTPIVVNVAPATLTITHEQTEAVLCECRVRFLSFMGVGRDVRSFAFIMASAPGAFRCHMVWCEPNAAGLSEALQAACMLRYQKCLDARPQASSSCLPAPPADSVARRVGSTVRKGVQTLLGSLKPKRLGAQTP</sequence>
<dbReference type="Ensembl" id="ENSAPLT00000027721.1">
    <property type="protein sequence ID" value="ENSAPLP00000031233.1"/>
    <property type="gene ID" value="ENSAPLG00000021238.1"/>
</dbReference>
<feature type="compositionally biased region" description="Acidic residues" evidence="2">
    <location>
        <begin position="414"/>
        <end position="433"/>
    </location>
</feature>
<dbReference type="InterPro" id="IPR039576">
    <property type="entry name" value="APBB1/2/3"/>
</dbReference>
<dbReference type="Proteomes" id="UP000016666">
    <property type="component" value="Chromosome 1"/>
</dbReference>
<reference evidence="5 6" key="1">
    <citation type="submission" date="2017-10" db="EMBL/GenBank/DDBJ databases">
        <title>A new Pekin duck reference genome.</title>
        <authorList>
            <person name="Hou Z.-C."/>
            <person name="Zhou Z.-K."/>
            <person name="Zhu F."/>
            <person name="Hou S.-S."/>
        </authorList>
    </citation>
    <scope>NUCLEOTIDE SEQUENCE [LARGE SCALE GENOMIC DNA]</scope>
</reference>
<reference evidence="5" key="3">
    <citation type="submission" date="2025-09" db="UniProtKB">
        <authorList>
            <consortium name="Ensembl"/>
        </authorList>
    </citation>
    <scope>IDENTIFICATION</scope>
</reference>
<dbReference type="CDD" id="cd01271">
    <property type="entry name" value="PTB2_Fe65"/>
    <property type="match status" value="1"/>
</dbReference>
<dbReference type="GO" id="GO:0005634">
    <property type="term" value="C:nucleus"/>
    <property type="evidence" value="ECO:0007669"/>
    <property type="project" value="TreeGrafter"/>
</dbReference>
<dbReference type="STRING" id="8840.ENSAPLP00000031233"/>
<keyword evidence="6" id="KW-1185">Reference proteome</keyword>
<evidence type="ECO:0000313" key="5">
    <source>
        <dbReference type="Ensembl" id="ENSAPLP00000031233.1"/>
    </source>
</evidence>
<dbReference type="CDD" id="cd00201">
    <property type="entry name" value="WW"/>
    <property type="match status" value="1"/>
</dbReference>
<accession>A0A493TZD0</accession>
<protein>
    <submittedName>
        <fullName evidence="5">Amyloid beta protein binding family B member 1</fullName>
    </submittedName>
</protein>
<gene>
    <name evidence="5" type="primary">APBB1</name>
</gene>
<dbReference type="GO" id="GO:0006355">
    <property type="term" value="P:regulation of DNA-templated transcription"/>
    <property type="evidence" value="ECO:0007669"/>
    <property type="project" value="TreeGrafter"/>
</dbReference>
<dbReference type="GO" id="GO:0001540">
    <property type="term" value="F:amyloid-beta binding"/>
    <property type="evidence" value="ECO:0007669"/>
    <property type="project" value="InterPro"/>
</dbReference>
<dbReference type="FunFam" id="2.30.29.30:FF:000034">
    <property type="entry name" value="amyloid beta A4 precursor protein-binding family B member 2"/>
    <property type="match status" value="1"/>
</dbReference>
<dbReference type="GO" id="GO:0005737">
    <property type="term" value="C:cytoplasm"/>
    <property type="evidence" value="ECO:0007669"/>
    <property type="project" value="TreeGrafter"/>
</dbReference>
<dbReference type="Pfam" id="PF00640">
    <property type="entry name" value="PID"/>
    <property type="match status" value="2"/>
</dbReference>
<dbReference type="AlphaFoldDB" id="A0A493TZD0"/>
<dbReference type="CDD" id="cd01272">
    <property type="entry name" value="PTB1_Fe65"/>
    <property type="match status" value="1"/>
</dbReference>
<proteinExistence type="predicted"/>
<feature type="region of interest" description="Disordered" evidence="2">
    <location>
        <begin position="310"/>
        <end position="515"/>
    </location>
</feature>
<dbReference type="InterPro" id="IPR006020">
    <property type="entry name" value="PTB/PI_dom"/>
</dbReference>
<name>A0A493TZD0_ANAPP</name>